<dbReference type="EMBL" id="CXSU01000011">
    <property type="protein sequence ID" value="CTQ49685.1"/>
    <property type="molecule type" value="Genomic_DNA"/>
</dbReference>
<dbReference type="Proteomes" id="UP000049222">
    <property type="component" value="Unassembled WGS sequence"/>
</dbReference>
<gene>
    <name evidence="2" type="primary">yebS</name>
    <name evidence="2" type="ORF">JDO7802_01701</name>
</gene>
<keyword evidence="1" id="KW-0812">Transmembrane</keyword>
<keyword evidence="3" id="KW-1185">Reference proteome</keyword>
<dbReference type="STRING" id="420998.JDO7802_01701"/>
<evidence type="ECO:0000256" key="1">
    <source>
        <dbReference type="SAM" id="Phobius"/>
    </source>
</evidence>
<accession>A0A0M6YJ49</accession>
<evidence type="ECO:0000313" key="2">
    <source>
        <dbReference type="EMBL" id="CTQ49685.1"/>
    </source>
</evidence>
<name>A0A0M6YJ49_9RHOB</name>
<evidence type="ECO:0000313" key="3">
    <source>
        <dbReference type="Proteomes" id="UP000049222"/>
    </source>
</evidence>
<sequence length="205" mass="22125">MEASEDLVCCPVCDALHEIGDVEVDTRLRCVRCATVIAVGRPEAIVRIVVLAATALILMTIVVFYPFLQLRNGVFTSRASVFETVMSFSQGVMAPLSIAVAFFVIILPVARLGTILWALGPLSIDRAPLPGAAFALRWAEILKPWAMAEIFMVGVAVALVKLADLATLSMGPAFWSFALIVFITALKDTQMSKHSIWSALDSAKS</sequence>
<dbReference type="RefSeq" id="WP_055084451.1">
    <property type="nucleotide sequence ID" value="NZ_CXSU01000011.1"/>
</dbReference>
<dbReference type="Pfam" id="PF04403">
    <property type="entry name" value="PqiA"/>
    <property type="match status" value="1"/>
</dbReference>
<keyword evidence="1" id="KW-0472">Membrane</keyword>
<dbReference type="OrthoDB" id="5291921at2"/>
<feature type="transmembrane region" description="Helical" evidence="1">
    <location>
        <begin position="96"/>
        <end position="120"/>
    </location>
</feature>
<feature type="transmembrane region" description="Helical" evidence="1">
    <location>
        <begin position="166"/>
        <end position="186"/>
    </location>
</feature>
<organism evidence="2 3">
    <name type="scientific">Jannaschia donghaensis</name>
    <dbReference type="NCBI Taxonomy" id="420998"/>
    <lineage>
        <taxon>Bacteria</taxon>
        <taxon>Pseudomonadati</taxon>
        <taxon>Pseudomonadota</taxon>
        <taxon>Alphaproteobacteria</taxon>
        <taxon>Rhodobacterales</taxon>
        <taxon>Roseobacteraceae</taxon>
        <taxon>Jannaschia</taxon>
    </lineage>
</organism>
<dbReference type="InterPro" id="IPR007498">
    <property type="entry name" value="PqiA-like"/>
</dbReference>
<feature type="transmembrane region" description="Helical" evidence="1">
    <location>
        <begin position="141"/>
        <end position="160"/>
    </location>
</feature>
<dbReference type="AlphaFoldDB" id="A0A0M6YJ49"/>
<reference evidence="2 3" key="1">
    <citation type="submission" date="2015-07" db="EMBL/GenBank/DDBJ databases">
        <authorList>
            <person name="Noorani M."/>
        </authorList>
    </citation>
    <scope>NUCLEOTIDE SEQUENCE [LARGE SCALE GENOMIC DNA]</scope>
    <source>
        <strain evidence="2 3">CECT 7802</strain>
    </source>
</reference>
<keyword evidence="1" id="KW-1133">Transmembrane helix</keyword>
<protein>
    <submittedName>
        <fullName evidence="2">Inner membrane protein YebS</fullName>
    </submittedName>
</protein>
<feature type="transmembrane region" description="Helical" evidence="1">
    <location>
        <begin position="48"/>
        <end position="68"/>
    </location>
</feature>
<proteinExistence type="predicted"/>